<dbReference type="STRING" id="37658.SAMN05661086_01845"/>
<dbReference type="RefSeq" id="WP_092560393.1">
    <property type="nucleotide sequence ID" value="NZ_FOYZ01000006.1"/>
</dbReference>
<dbReference type="AlphaFoldDB" id="A0A1I6JPK8"/>
<evidence type="ECO:0000313" key="1">
    <source>
        <dbReference type="EMBL" id="SFR80919.1"/>
    </source>
</evidence>
<proteinExistence type="predicted"/>
<keyword evidence="2" id="KW-1185">Reference proteome</keyword>
<organism evidence="1 2">
    <name type="scientific">Anaeromicropila populeti</name>
    <dbReference type="NCBI Taxonomy" id="37658"/>
    <lineage>
        <taxon>Bacteria</taxon>
        <taxon>Bacillati</taxon>
        <taxon>Bacillota</taxon>
        <taxon>Clostridia</taxon>
        <taxon>Lachnospirales</taxon>
        <taxon>Lachnospiraceae</taxon>
        <taxon>Anaeromicropila</taxon>
    </lineage>
</organism>
<name>A0A1I6JPK8_9FIRM</name>
<reference evidence="1 2" key="1">
    <citation type="submission" date="2016-10" db="EMBL/GenBank/DDBJ databases">
        <authorList>
            <person name="de Groot N.N."/>
        </authorList>
    </citation>
    <scope>NUCLEOTIDE SEQUENCE [LARGE SCALE GENOMIC DNA]</scope>
    <source>
        <strain evidence="1 2">743A</strain>
    </source>
</reference>
<sequence length="165" mass="19437">MKIKHFKRISYGLVDKYMFWGEKKCKPDVYNDIRFMLNSYLEKNPDYYLNKGYKITIYFKLNISAKPSYLHISNYNETVEELKIYNGFYHVSGEPMSGSKFEKISNYVVFDGIKSLKLDEYVIFDDVSKLTSLTSLEYVVIGGMDSAEKQEELNEVLPNCQFRLF</sequence>
<gene>
    <name evidence="1" type="ORF">SAMN05661086_01845</name>
</gene>
<dbReference type="EMBL" id="FOYZ01000006">
    <property type="protein sequence ID" value="SFR80919.1"/>
    <property type="molecule type" value="Genomic_DNA"/>
</dbReference>
<dbReference type="OrthoDB" id="2102580at2"/>
<dbReference type="Proteomes" id="UP000199659">
    <property type="component" value="Unassembled WGS sequence"/>
</dbReference>
<protein>
    <submittedName>
        <fullName evidence="1">Uncharacterized protein</fullName>
    </submittedName>
</protein>
<accession>A0A1I6JPK8</accession>
<evidence type="ECO:0000313" key="2">
    <source>
        <dbReference type="Proteomes" id="UP000199659"/>
    </source>
</evidence>